<dbReference type="PANTHER" id="PTHR41259:SF1">
    <property type="entry name" value="DOUBLE-STRAND BREAK REPAIR RAD50 ATPASE, PUTATIVE-RELATED"/>
    <property type="match status" value="1"/>
</dbReference>
<gene>
    <name evidence="4" type="ORF">HG15A2_22170</name>
</gene>
<feature type="coiled-coil region" evidence="1">
    <location>
        <begin position="535"/>
        <end position="569"/>
    </location>
</feature>
<feature type="coiled-coil region" evidence="1">
    <location>
        <begin position="392"/>
        <end position="476"/>
    </location>
</feature>
<keyword evidence="2" id="KW-1133">Transmembrane helix</keyword>
<evidence type="ECO:0000313" key="4">
    <source>
        <dbReference type="EMBL" id="QDS98929.1"/>
    </source>
</evidence>
<dbReference type="OrthoDB" id="9764467at2"/>
<dbReference type="AlphaFoldDB" id="A0A517MVN2"/>
<keyword evidence="2" id="KW-0812">Transmembrane</keyword>
<organism evidence="4 5">
    <name type="scientific">Adhaeretor mobilis</name>
    <dbReference type="NCBI Taxonomy" id="1930276"/>
    <lineage>
        <taxon>Bacteria</taxon>
        <taxon>Pseudomonadati</taxon>
        <taxon>Planctomycetota</taxon>
        <taxon>Planctomycetia</taxon>
        <taxon>Pirellulales</taxon>
        <taxon>Lacipirellulaceae</taxon>
        <taxon>Adhaeretor</taxon>
    </lineage>
</organism>
<evidence type="ECO:0000256" key="1">
    <source>
        <dbReference type="SAM" id="Coils"/>
    </source>
</evidence>
<feature type="coiled-coil region" evidence="1">
    <location>
        <begin position="601"/>
        <end position="628"/>
    </location>
</feature>
<keyword evidence="2" id="KW-0472">Membrane</keyword>
<dbReference type="Proteomes" id="UP000319852">
    <property type="component" value="Chromosome"/>
</dbReference>
<feature type="coiled-coil region" evidence="1">
    <location>
        <begin position="334"/>
        <end position="361"/>
    </location>
</feature>
<name>A0A517MVN2_9BACT</name>
<dbReference type="SUPFAM" id="SSF52540">
    <property type="entry name" value="P-loop containing nucleoside triphosphate hydrolases"/>
    <property type="match status" value="1"/>
</dbReference>
<evidence type="ECO:0000313" key="5">
    <source>
        <dbReference type="Proteomes" id="UP000319852"/>
    </source>
</evidence>
<dbReference type="KEGG" id="amob:HG15A2_22170"/>
<feature type="coiled-coil region" evidence="1">
    <location>
        <begin position="188"/>
        <end position="239"/>
    </location>
</feature>
<feature type="coiled-coil region" evidence="1">
    <location>
        <begin position="717"/>
        <end position="744"/>
    </location>
</feature>
<feature type="coiled-coil region" evidence="1">
    <location>
        <begin position="273"/>
        <end position="307"/>
    </location>
</feature>
<keyword evidence="1" id="KW-0175">Coiled coil</keyword>
<dbReference type="Pfam" id="PF13514">
    <property type="entry name" value="AAA_27"/>
    <property type="match status" value="1"/>
</dbReference>
<protein>
    <recommendedName>
        <fullName evidence="3">YhaN AAA domain-containing protein</fullName>
    </recommendedName>
</protein>
<accession>A0A517MVN2</accession>
<dbReference type="RefSeq" id="WP_145060213.1">
    <property type="nucleotide sequence ID" value="NZ_CP036263.1"/>
</dbReference>
<dbReference type="EMBL" id="CP036263">
    <property type="protein sequence ID" value="QDS98929.1"/>
    <property type="molecule type" value="Genomic_DNA"/>
</dbReference>
<dbReference type="InterPro" id="IPR027417">
    <property type="entry name" value="P-loop_NTPase"/>
</dbReference>
<dbReference type="Gene3D" id="3.40.50.300">
    <property type="entry name" value="P-loop containing nucleotide triphosphate hydrolases"/>
    <property type="match status" value="2"/>
</dbReference>
<evidence type="ECO:0000259" key="3">
    <source>
        <dbReference type="Pfam" id="PF13514"/>
    </source>
</evidence>
<keyword evidence="5" id="KW-1185">Reference proteome</keyword>
<proteinExistence type="predicted"/>
<dbReference type="InterPro" id="IPR038734">
    <property type="entry name" value="YhaN_AAA"/>
</dbReference>
<reference evidence="4 5" key="1">
    <citation type="submission" date="2019-02" db="EMBL/GenBank/DDBJ databases">
        <title>Deep-cultivation of Planctomycetes and their phenomic and genomic characterization uncovers novel biology.</title>
        <authorList>
            <person name="Wiegand S."/>
            <person name="Jogler M."/>
            <person name="Boedeker C."/>
            <person name="Pinto D."/>
            <person name="Vollmers J."/>
            <person name="Rivas-Marin E."/>
            <person name="Kohn T."/>
            <person name="Peeters S.H."/>
            <person name="Heuer A."/>
            <person name="Rast P."/>
            <person name="Oberbeckmann S."/>
            <person name="Bunk B."/>
            <person name="Jeske O."/>
            <person name="Meyerdierks A."/>
            <person name="Storesund J.E."/>
            <person name="Kallscheuer N."/>
            <person name="Luecker S."/>
            <person name="Lage O.M."/>
            <person name="Pohl T."/>
            <person name="Merkel B.J."/>
            <person name="Hornburger P."/>
            <person name="Mueller R.-W."/>
            <person name="Bruemmer F."/>
            <person name="Labrenz M."/>
            <person name="Spormann A.M."/>
            <person name="Op den Camp H."/>
            <person name="Overmann J."/>
            <person name="Amann R."/>
            <person name="Jetten M.S.M."/>
            <person name="Mascher T."/>
            <person name="Medema M.H."/>
            <person name="Devos D.P."/>
            <person name="Kaster A.-K."/>
            <person name="Ovreas L."/>
            <person name="Rohde M."/>
            <person name="Galperin M.Y."/>
            <person name="Jogler C."/>
        </authorList>
    </citation>
    <scope>NUCLEOTIDE SEQUENCE [LARGE SCALE GENOMIC DNA]</scope>
    <source>
        <strain evidence="4 5">HG15A2</strain>
    </source>
</reference>
<feature type="domain" description="YhaN AAA" evidence="3">
    <location>
        <begin position="1"/>
        <end position="212"/>
    </location>
</feature>
<feature type="coiled-coil region" evidence="1">
    <location>
        <begin position="770"/>
        <end position="854"/>
    </location>
</feature>
<dbReference type="PANTHER" id="PTHR41259">
    <property type="entry name" value="DOUBLE-STRAND BREAK REPAIR RAD50 ATPASE, PUTATIVE-RELATED"/>
    <property type="match status" value="1"/>
</dbReference>
<evidence type="ECO:0000256" key="2">
    <source>
        <dbReference type="SAM" id="Phobius"/>
    </source>
</evidence>
<feature type="transmembrane region" description="Helical" evidence="2">
    <location>
        <begin position="512"/>
        <end position="530"/>
    </location>
</feature>
<sequence length="1160" mass="132551">MKITDLEIDGFGVWHDLKLNNLSQRVTAFYGANEAGKTTVMHFVRSVLYGVSSKRRARYLPPIDGGRAGGTLGITDTDDVFRASRYADRGDEDVGRVICKTPDGTEGGDRLLRESLADIDEKTYNNVFAIGLREIQELGTLSDTHAAQWLYRLTSGLDRVSLYDVIQELRQTRRSLLSANKSKNPSKIIKLTTKRDKLRSEIDRLTQQNRQWSQMAVKVSELDGQIDAATDKVRDCERRARTIEIAVGLKENWRRREKYNDQLAAFSGRVNLADDALDRLDALTSKTEQHQRQADILQGQRHQLRDESERLGINEAIVRNCCRIDALGEQRDWLESLGRQIDDLEKQAEQYEGRVKNEQQRLSDTLGMSRGSSLREISEEDLESLQPQIESIRVIQKKYEAAQRHMENLTANEQSLRTQIESAIVGGEQHGLPMDLQEASDLVAKLRKRLQVEQRLEQARQHEQELEHQGQELLDDQVLPLATFNWLLASFVIGALFISIRVLVPESPFGKFGGLLALLGVAGGFFSWVFKFFTEEAAADKLDQCQRQMEVLTRQIADTEAEKEQLDAELPLTDGSVVLRMQAAERHLEELESVLPVEAQRKVAGNEAAEAETRVRQTKRELDGVLANWKSTVTAMGLPESLDPQQLMKVTDRYSQLSELESRARYRREDAAARAREHASLLRRIDEISEEVGLEVLSEDVDSLSRLDSLMGARRKQLAAVEQREQLRERAKELKAEEGKHRRTIVGLKRRKTALFQSADCADEQEFRRLAAEQEKAAELKRKRDAISREITAAIGRHDTEDSFATMLAPDSIGRLDQSWEEMTAELDTLQEELTELSEQRGALKREQDELAKDQSLAECQLDLSLVEHKLAAARQSWREHAAVNRILERIRAQYETEHQPETLAEASKYMSELTGGQYNRIWTPLANDILLVETNEGESLPVDVLSRGTREQLFLSVRMALVANFARRGVNLPMVLDDVLVNFDAIRAKRAAEVLCEFAAGGHQLLIFTCHEHMWEMFKSLDADCRRLPTRRGQPEVIAPVIEEVEVIEAPKPKRKKRRKPKTEPVVEEVVVEVEEPVYEEAEAEEPDNLYEYPFVERLVEERVEVTREDYETEVLPRTSEFHEYTFDIEPVEEPREQDNALAYIINDERSSDRRYRQA</sequence>
<feature type="transmembrane region" description="Helical" evidence="2">
    <location>
        <begin position="478"/>
        <end position="500"/>
    </location>
</feature>